<evidence type="ECO:0000256" key="5">
    <source>
        <dbReference type="ARBA" id="ARBA00023136"/>
    </source>
</evidence>
<dbReference type="PANTHER" id="PTHR15240">
    <property type="entry name" value="CAVIN"/>
    <property type="match status" value="1"/>
</dbReference>
<feature type="region of interest" description="Disordered" evidence="7">
    <location>
        <begin position="313"/>
        <end position="398"/>
    </location>
</feature>
<sequence length="398" mass="43930">MEVTVKEMKYNHVSTQRGRTSFEGKKIDIQQVIGKIAPPIRSEEDVESERSPGALGAALPCIGVVMRTQPTWGEHQNRTDPTRPDQDQTKTRTMTEKLGSVEDAGGIMALLERVAGIMDNVNATQQRMEERQLELENTVKSIQADVVKLTGDHTATSGTVDRLLEKTRKVSCHIKDVRVRVENQNLRVKKVEATQGDLLAKNKFRVVIYQGDQEVKSVAPGNEPSEASGGRASSRADVELDKFEPQPESDEEYMVVEEADSSSITRAKKTGLSRIESFKATFSKENMSKTRDNLGTKVNKLGERIVTAERREKIRQSGERLKQSGERFKESMANVPAKLNLKKERTVAEGQEGAEGGADGAGPVPPPKGRKTSQLKEAMEAAKAEASEVPIYDMKQLA</sequence>
<comment type="similarity">
    <text evidence="3">Belongs to the CAVIN family.</text>
</comment>
<evidence type="ECO:0000256" key="4">
    <source>
        <dbReference type="ARBA" id="ARBA00022490"/>
    </source>
</evidence>
<accession>A0AA47MPK0</accession>
<dbReference type="Proteomes" id="UP001174136">
    <property type="component" value="Unassembled WGS sequence"/>
</dbReference>
<keyword evidence="6" id="KW-0175">Coiled coil</keyword>
<feature type="compositionally biased region" description="Basic and acidic residues" evidence="7">
    <location>
        <begin position="377"/>
        <end position="386"/>
    </location>
</feature>
<feature type="compositionally biased region" description="Basic and acidic residues" evidence="7">
    <location>
        <begin position="75"/>
        <end position="93"/>
    </location>
</feature>
<dbReference type="EMBL" id="JAOPHQ010003212">
    <property type="protein sequence ID" value="KAK0143829.1"/>
    <property type="molecule type" value="Genomic_DNA"/>
</dbReference>
<dbReference type="PANTHER" id="PTHR15240:SF6">
    <property type="entry name" value="MUSCLE-RELATED COILED-COIL PROTEIN"/>
    <property type="match status" value="1"/>
</dbReference>
<proteinExistence type="inferred from homology"/>
<dbReference type="InterPro" id="IPR026752">
    <property type="entry name" value="Cavin_fam"/>
</dbReference>
<reference evidence="8" key="1">
    <citation type="journal article" date="2023" name="Front. Mar. Sci.">
        <title>A new Merluccius polli reference genome to investigate the effects of global change in West African waters.</title>
        <authorList>
            <person name="Mateo J.L."/>
            <person name="Blanco-Fernandez C."/>
            <person name="Garcia-Vazquez E."/>
            <person name="Machado-Schiaffino G."/>
        </authorList>
    </citation>
    <scope>NUCLEOTIDE SEQUENCE</scope>
    <source>
        <strain evidence="8">C29</strain>
        <tissue evidence="8">Fin</tissue>
    </source>
</reference>
<dbReference type="GO" id="GO:0010468">
    <property type="term" value="P:regulation of gene expression"/>
    <property type="evidence" value="ECO:0007669"/>
    <property type="project" value="TreeGrafter"/>
</dbReference>
<feature type="compositionally biased region" description="Basic and acidic residues" evidence="7">
    <location>
        <begin position="313"/>
        <end position="330"/>
    </location>
</feature>
<evidence type="ECO:0000256" key="1">
    <source>
        <dbReference type="ARBA" id="ARBA00004345"/>
    </source>
</evidence>
<gene>
    <name evidence="8" type="primary">cavin4a_1</name>
    <name evidence="8" type="ORF">N1851_017965</name>
</gene>
<evidence type="ECO:0000256" key="6">
    <source>
        <dbReference type="SAM" id="Coils"/>
    </source>
</evidence>
<protein>
    <submittedName>
        <fullName evidence="8">Caveolae-associated protein 4a</fullName>
    </submittedName>
</protein>
<dbReference type="Pfam" id="PF15237">
    <property type="entry name" value="PTRF_SDPR"/>
    <property type="match status" value="1"/>
</dbReference>
<dbReference type="GO" id="GO:0005901">
    <property type="term" value="C:caveola"/>
    <property type="evidence" value="ECO:0007669"/>
    <property type="project" value="UniProtKB-SubCell"/>
</dbReference>
<comment type="subcellular location">
    <subcellularLocation>
        <location evidence="2">Cytoplasm</location>
    </subcellularLocation>
    <subcellularLocation>
        <location evidence="1">Membrane</location>
        <location evidence="1">Caveola</location>
    </subcellularLocation>
</comment>
<keyword evidence="9" id="KW-1185">Reference proteome</keyword>
<evidence type="ECO:0000256" key="7">
    <source>
        <dbReference type="SAM" id="MobiDB-lite"/>
    </source>
</evidence>
<keyword evidence="4" id="KW-0963">Cytoplasm</keyword>
<evidence type="ECO:0000256" key="2">
    <source>
        <dbReference type="ARBA" id="ARBA00004496"/>
    </source>
</evidence>
<feature type="region of interest" description="Disordered" evidence="7">
    <location>
        <begin position="70"/>
        <end position="93"/>
    </location>
</feature>
<evidence type="ECO:0000313" key="9">
    <source>
        <dbReference type="Proteomes" id="UP001174136"/>
    </source>
</evidence>
<keyword evidence="5" id="KW-0472">Membrane</keyword>
<organism evidence="8 9">
    <name type="scientific">Merluccius polli</name>
    <name type="common">Benguela hake</name>
    <name type="synonym">Merluccius cadenati</name>
    <dbReference type="NCBI Taxonomy" id="89951"/>
    <lineage>
        <taxon>Eukaryota</taxon>
        <taxon>Metazoa</taxon>
        <taxon>Chordata</taxon>
        <taxon>Craniata</taxon>
        <taxon>Vertebrata</taxon>
        <taxon>Euteleostomi</taxon>
        <taxon>Actinopterygii</taxon>
        <taxon>Neopterygii</taxon>
        <taxon>Teleostei</taxon>
        <taxon>Neoteleostei</taxon>
        <taxon>Acanthomorphata</taxon>
        <taxon>Zeiogadaria</taxon>
        <taxon>Gadariae</taxon>
        <taxon>Gadiformes</taxon>
        <taxon>Gadoidei</taxon>
        <taxon>Merlucciidae</taxon>
        <taxon>Merluccius</taxon>
    </lineage>
</organism>
<dbReference type="GO" id="GO:0005737">
    <property type="term" value="C:cytoplasm"/>
    <property type="evidence" value="ECO:0007669"/>
    <property type="project" value="UniProtKB-SubCell"/>
</dbReference>
<feature type="coiled-coil region" evidence="6">
    <location>
        <begin position="118"/>
        <end position="145"/>
    </location>
</feature>
<dbReference type="AlphaFoldDB" id="A0AA47MPK0"/>
<evidence type="ECO:0000313" key="8">
    <source>
        <dbReference type="EMBL" id="KAK0143829.1"/>
    </source>
</evidence>
<feature type="region of interest" description="Disordered" evidence="7">
    <location>
        <begin position="217"/>
        <end position="239"/>
    </location>
</feature>
<name>A0AA47MPK0_MERPO</name>
<evidence type="ECO:0000256" key="3">
    <source>
        <dbReference type="ARBA" id="ARBA00008836"/>
    </source>
</evidence>
<comment type="caution">
    <text evidence="8">The sequence shown here is derived from an EMBL/GenBank/DDBJ whole genome shotgun (WGS) entry which is preliminary data.</text>
</comment>